<dbReference type="InterPro" id="IPR017879">
    <property type="entry name" value="PotA_ATP-bd"/>
</dbReference>
<keyword evidence="10" id="KW-1185">Reference proteome</keyword>
<keyword evidence="4 7" id="KW-0067">ATP-binding</keyword>
<dbReference type="EMBL" id="AYZR01000009">
    <property type="protein sequence ID" value="KRM93247.1"/>
    <property type="molecule type" value="Genomic_DNA"/>
</dbReference>
<reference evidence="9 10" key="1">
    <citation type="journal article" date="2015" name="Genome Announc.">
        <title>Expanding the biotechnology potential of lactobacilli through comparative genomics of 213 strains and associated genera.</title>
        <authorList>
            <person name="Sun Z."/>
            <person name="Harris H.M."/>
            <person name="McCann A."/>
            <person name="Guo C."/>
            <person name="Argimon S."/>
            <person name="Zhang W."/>
            <person name="Yang X."/>
            <person name="Jeffery I.B."/>
            <person name="Cooney J.C."/>
            <person name="Kagawa T.F."/>
            <person name="Liu W."/>
            <person name="Song Y."/>
            <person name="Salvetti E."/>
            <person name="Wrobel A."/>
            <person name="Rasinkangas P."/>
            <person name="Parkhill J."/>
            <person name="Rea M.C."/>
            <person name="O'Sullivan O."/>
            <person name="Ritari J."/>
            <person name="Douillard F.P."/>
            <person name="Paul Ross R."/>
            <person name="Yang R."/>
            <person name="Briner A.E."/>
            <person name="Felis G.E."/>
            <person name="de Vos W.M."/>
            <person name="Barrangou R."/>
            <person name="Klaenhammer T.R."/>
            <person name="Caufield P.W."/>
            <person name="Cui Y."/>
            <person name="Zhang H."/>
            <person name="O'Toole P.W."/>
        </authorList>
    </citation>
    <scope>NUCLEOTIDE SEQUENCE [LARGE SCALE GENOMIC DNA]</scope>
    <source>
        <strain evidence="9 10">DSM 24302</strain>
    </source>
</reference>
<evidence type="ECO:0000256" key="4">
    <source>
        <dbReference type="ARBA" id="ARBA00022840"/>
    </source>
</evidence>
<dbReference type="InterPro" id="IPR013611">
    <property type="entry name" value="Transp-assoc_OB_typ2"/>
</dbReference>
<gene>
    <name evidence="7" type="primary">potA</name>
    <name evidence="9" type="ORF">FC56_GL000912</name>
</gene>
<dbReference type="PROSITE" id="PS50893">
    <property type="entry name" value="ABC_TRANSPORTER_2"/>
    <property type="match status" value="1"/>
</dbReference>
<feature type="domain" description="ABC transporter" evidence="8">
    <location>
        <begin position="6"/>
        <end position="236"/>
    </location>
</feature>
<dbReference type="STRING" id="1423802.FC56_GL000912"/>
<dbReference type="GO" id="GO:0016887">
    <property type="term" value="F:ATP hydrolysis activity"/>
    <property type="evidence" value="ECO:0007669"/>
    <property type="project" value="InterPro"/>
</dbReference>
<dbReference type="SMART" id="SM00382">
    <property type="entry name" value="AAA"/>
    <property type="match status" value="1"/>
</dbReference>
<accession>A0A0R2CNG0</accession>
<dbReference type="PATRIC" id="fig|1423802.4.peg.925"/>
<keyword evidence="6 7" id="KW-0472">Membrane</keyword>
<dbReference type="InterPro" id="IPR003439">
    <property type="entry name" value="ABC_transporter-like_ATP-bd"/>
</dbReference>
<dbReference type="PROSITE" id="PS00211">
    <property type="entry name" value="ABC_TRANSPORTER_1"/>
    <property type="match status" value="1"/>
</dbReference>
<evidence type="ECO:0000313" key="9">
    <source>
        <dbReference type="EMBL" id="KRM93247.1"/>
    </source>
</evidence>
<dbReference type="GO" id="GO:0015594">
    <property type="term" value="F:ABC-type putrescine transporter activity"/>
    <property type="evidence" value="ECO:0007669"/>
    <property type="project" value="InterPro"/>
</dbReference>
<evidence type="ECO:0000256" key="2">
    <source>
        <dbReference type="ARBA" id="ARBA00022475"/>
    </source>
</evidence>
<dbReference type="PANTHER" id="PTHR42781:SF4">
    <property type="entry name" value="SPERMIDINE_PUTRESCINE IMPORT ATP-BINDING PROTEIN POTA"/>
    <property type="match status" value="1"/>
</dbReference>
<dbReference type="SUPFAM" id="SSF50331">
    <property type="entry name" value="MOP-like"/>
    <property type="match status" value="1"/>
</dbReference>
<dbReference type="InterPro" id="IPR027417">
    <property type="entry name" value="P-loop_NTPase"/>
</dbReference>
<comment type="caution">
    <text evidence="9">The sequence shown here is derived from an EMBL/GenBank/DDBJ whole genome shotgun (WGS) entry which is preliminary data.</text>
</comment>
<organism evidence="9 10">
    <name type="scientific">Lentilactobacillus senioris DSM 24302 = JCM 17472</name>
    <dbReference type="NCBI Taxonomy" id="1423802"/>
    <lineage>
        <taxon>Bacteria</taxon>
        <taxon>Bacillati</taxon>
        <taxon>Bacillota</taxon>
        <taxon>Bacilli</taxon>
        <taxon>Lactobacillales</taxon>
        <taxon>Lactobacillaceae</taxon>
        <taxon>Lentilactobacillus</taxon>
    </lineage>
</organism>
<comment type="catalytic activity">
    <reaction evidence="7">
        <text>ATP + H2O + polyamine-[polyamine-binding protein]Side 1 = ADP + phosphate + polyamineSide 2 + [polyamine-binding protein]Side 1.</text>
        <dbReference type="EC" id="7.6.2.11"/>
    </reaction>
</comment>
<keyword evidence="2 7" id="KW-1003">Cell membrane</keyword>
<keyword evidence="1 7" id="KW-0813">Transport</keyword>
<dbReference type="InterPro" id="IPR017871">
    <property type="entry name" value="ABC_transporter-like_CS"/>
</dbReference>
<dbReference type="InterPro" id="IPR050093">
    <property type="entry name" value="ABC_SmlMolc_Importer"/>
</dbReference>
<dbReference type="AlphaFoldDB" id="A0A0R2CNG0"/>
<dbReference type="NCBIfam" id="TIGR01187">
    <property type="entry name" value="potA"/>
    <property type="match status" value="1"/>
</dbReference>
<keyword evidence="5 7" id="KW-1278">Translocase</keyword>
<dbReference type="Pfam" id="PF08402">
    <property type="entry name" value="TOBE_2"/>
    <property type="match status" value="1"/>
</dbReference>
<evidence type="ECO:0000259" key="8">
    <source>
        <dbReference type="PROSITE" id="PS50893"/>
    </source>
</evidence>
<evidence type="ECO:0000256" key="3">
    <source>
        <dbReference type="ARBA" id="ARBA00022741"/>
    </source>
</evidence>
<dbReference type="EC" id="7.6.2.11" evidence="7"/>
<dbReference type="CDD" id="cd03300">
    <property type="entry name" value="ABC_PotA_N"/>
    <property type="match status" value="1"/>
</dbReference>
<dbReference type="Pfam" id="PF00005">
    <property type="entry name" value="ABC_tran"/>
    <property type="match status" value="1"/>
</dbReference>
<name>A0A0R2CNG0_9LACO</name>
<dbReference type="SUPFAM" id="SSF52540">
    <property type="entry name" value="P-loop containing nucleoside triphosphate hydrolases"/>
    <property type="match status" value="1"/>
</dbReference>
<evidence type="ECO:0000256" key="7">
    <source>
        <dbReference type="RuleBase" id="RU364083"/>
    </source>
</evidence>
<dbReference type="FunFam" id="3.40.50.300:FF:000133">
    <property type="entry name" value="Spermidine/putrescine import ATP-binding protein PotA"/>
    <property type="match status" value="1"/>
</dbReference>
<comment type="subunit">
    <text evidence="7">The complex is composed of two ATP-binding proteins (PotA), two transmembrane proteins (PotB and PotC) and a solute-binding protein (PotD).</text>
</comment>
<sequence length="369" mass="41633">MNQPIIELINVSKKYGDQTVLKNINLQLNQGDFYTLLGPSGCGKTTILQIIAGFTQSTSGQVLFNGKQINDLPANQRQLNTVFQDYALFPNMSVFDNIAYGLKIHKTPKAEIADRVHEALHLVQLDDFGEREIAELSGGQRQRIAIARAVVNRPQVLLLDEPLSALDAKLRKDMQYELRELQQSLGITFLFVTHDQEEALAMSDNIFVMNKGEILQEGDPVDIYDEPINHFVANFIGESNIIPGKMIADYQVAFLGHQFECSDAGIQPNEPVEVVIRPEDLVITTAEKGKIQVKVATQLFRGDHYEIIAFDQQGNEWLIHSTNATEDDAIVGLQFGPKDMHVMRYNETEDTFNHRLESYEDDDKESDHD</sequence>
<dbReference type="InterPro" id="IPR003593">
    <property type="entry name" value="AAA+_ATPase"/>
</dbReference>
<evidence type="ECO:0000313" key="10">
    <source>
        <dbReference type="Proteomes" id="UP000051256"/>
    </source>
</evidence>
<dbReference type="GO" id="GO:0043190">
    <property type="term" value="C:ATP-binding cassette (ABC) transporter complex"/>
    <property type="evidence" value="ECO:0007669"/>
    <property type="project" value="InterPro"/>
</dbReference>
<comment type="similarity">
    <text evidence="7">Belongs to the ABC transporter superfamily. Spermidine/putrescine importer (TC 3.A.1.11.1) family.</text>
</comment>
<keyword evidence="3 7" id="KW-0547">Nucleotide-binding</keyword>
<dbReference type="Gene3D" id="3.40.50.300">
    <property type="entry name" value="P-loop containing nucleotide triphosphate hydrolases"/>
    <property type="match status" value="1"/>
</dbReference>
<dbReference type="RefSeq" id="WP_056978706.1">
    <property type="nucleotide sequence ID" value="NZ_AYZR01000009.1"/>
</dbReference>
<evidence type="ECO:0000256" key="5">
    <source>
        <dbReference type="ARBA" id="ARBA00022967"/>
    </source>
</evidence>
<dbReference type="InterPro" id="IPR005893">
    <property type="entry name" value="PotA-like"/>
</dbReference>
<protein>
    <recommendedName>
        <fullName evidence="7">Spermidine/putrescine import ATP-binding protein PotA</fullName>
        <ecNumber evidence="7">7.6.2.11</ecNumber>
    </recommendedName>
</protein>
<comment type="function">
    <text evidence="7">Part of the ABC transporter complex PotABCD involved in spermidine/putrescine import. Responsible for energy coupling to the transport system.</text>
</comment>
<proteinExistence type="inferred from homology"/>
<dbReference type="GO" id="GO:0005524">
    <property type="term" value="F:ATP binding"/>
    <property type="evidence" value="ECO:0007669"/>
    <property type="project" value="UniProtKB-KW"/>
</dbReference>
<dbReference type="Gene3D" id="2.40.50.100">
    <property type="match status" value="1"/>
</dbReference>
<evidence type="ECO:0000256" key="6">
    <source>
        <dbReference type="ARBA" id="ARBA00023136"/>
    </source>
</evidence>
<dbReference type="Proteomes" id="UP000051256">
    <property type="component" value="Unassembled WGS sequence"/>
</dbReference>
<dbReference type="InterPro" id="IPR008995">
    <property type="entry name" value="Mo/tungstate-bd_C_term_dom"/>
</dbReference>
<dbReference type="PANTHER" id="PTHR42781">
    <property type="entry name" value="SPERMIDINE/PUTRESCINE IMPORT ATP-BINDING PROTEIN POTA"/>
    <property type="match status" value="1"/>
</dbReference>
<evidence type="ECO:0000256" key="1">
    <source>
        <dbReference type="ARBA" id="ARBA00022448"/>
    </source>
</evidence>